<gene>
    <name evidence="11" type="ORF">BD410DRAFT_841929</name>
</gene>
<dbReference type="OrthoDB" id="2874149at2759"/>
<evidence type="ECO:0000256" key="1">
    <source>
        <dbReference type="ARBA" id="ARBA00004141"/>
    </source>
</evidence>
<organism evidence="11 12">
    <name type="scientific">Rickenella mellea</name>
    <dbReference type="NCBI Taxonomy" id="50990"/>
    <lineage>
        <taxon>Eukaryota</taxon>
        <taxon>Fungi</taxon>
        <taxon>Dikarya</taxon>
        <taxon>Basidiomycota</taxon>
        <taxon>Agaricomycotina</taxon>
        <taxon>Agaricomycetes</taxon>
        <taxon>Hymenochaetales</taxon>
        <taxon>Rickenellaceae</taxon>
        <taxon>Rickenella</taxon>
    </lineage>
</organism>
<sequence length="163" mass="18738">MKVTGPSARQVVITDLCICLGFPLFIIGLAYISQGNRYGIFEDIGCIVEIYNAWPAYPTFLMWPLVIGLISSVYSVLTFRSFYSHRSQINEFIGSDACPMSSQRYTRLMVLASTEVMFTIPFCLWLLYRNIKNIVPYISWDNTHSYFGVIFAFPSIIWRNNPD</sequence>
<evidence type="ECO:0000256" key="3">
    <source>
        <dbReference type="ARBA" id="ARBA00022507"/>
    </source>
</evidence>
<keyword evidence="4 10" id="KW-0812">Transmembrane</keyword>
<evidence type="ECO:0000256" key="5">
    <source>
        <dbReference type="ARBA" id="ARBA00022989"/>
    </source>
</evidence>
<dbReference type="VEuPathDB" id="FungiDB:BD410DRAFT_841929"/>
<feature type="transmembrane region" description="Helical" evidence="10">
    <location>
        <begin position="108"/>
        <end position="128"/>
    </location>
</feature>
<dbReference type="EMBL" id="ML170195">
    <property type="protein sequence ID" value="TDL19562.1"/>
    <property type="molecule type" value="Genomic_DNA"/>
</dbReference>
<dbReference type="PANTHER" id="PTHR28097:SF1">
    <property type="entry name" value="PHEROMONE A FACTOR RECEPTOR"/>
    <property type="match status" value="1"/>
</dbReference>
<proteinExistence type="inferred from homology"/>
<dbReference type="PRINTS" id="PR00899">
    <property type="entry name" value="GPCRSTE3"/>
</dbReference>
<keyword evidence="7 10" id="KW-0472">Membrane</keyword>
<evidence type="ECO:0000256" key="2">
    <source>
        <dbReference type="ARBA" id="ARBA00011085"/>
    </source>
</evidence>
<protein>
    <submittedName>
        <fullName evidence="11">Fungal pheromone STE3G-protein-coupled receptor</fullName>
    </submittedName>
</protein>
<accession>A0A4Y7PXE1</accession>
<evidence type="ECO:0000256" key="10">
    <source>
        <dbReference type="SAM" id="Phobius"/>
    </source>
</evidence>
<keyword evidence="12" id="KW-1185">Reference proteome</keyword>
<dbReference type="AlphaFoldDB" id="A0A4Y7PXE1"/>
<evidence type="ECO:0000256" key="4">
    <source>
        <dbReference type="ARBA" id="ARBA00022692"/>
    </source>
</evidence>
<evidence type="ECO:0000256" key="9">
    <source>
        <dbReference type="ARBA" id="ARBA00023224"/>
    </source>
</evidence>
<feature type="transmembrane region" description="Helical" evidence="10">
    <location>
        <begin position="12"/>
        <end position="32"/>
    </location>
</feature>
<evidence type="ECO:0000313" key="12">
    <source>
        <dbReference type="Proteomes" id="UP000294933"/>
    </source>
</evidence>
<name>A0A4Y7PXE1_9AGAM</name>
<keyword evidence="5 10" id="KW-1133">Transmembrane helix</keyword>
<reference evidence="11 12" key="1">
    <citation type="submission" date="2018-06" db="EMBL/GenBank/DDBJ databases">
        <title>A transcriptomic atlas of mushroom development highlights an independent origin of complex multicellularity.</title>
        <authorList>
            <consortium name="DOE Joint Genome Institute"/>
            <person name="Krizsan K."/>
            <person name="Almasi E."/>
            <person name="Merenyi Z."/>
            <person name="Sahu N."/>
            <person name="Viragh M."/>
            <person name="Koszo T."/>
            <person name="Mondo S."/>
            <person name="Kiss B."/>
            <person name="Balint B."/>
            <person name="Kues U."/>
            <person name="Barry K."/>
            <person name="Hegedus J.C."/>
            <person name="Henrissat B."/>
            <person name="Johnson J."/>
            <person name="Lipzen A."/>
            <person name="Ohm R."/>
            <person name="Nagy I."/>
            <person name="Pangilinan J."/>
            <person name="Yan J."/>
            <person name="Xiong Y."/>
            <person name="Grigoriev I.V."/>
            <person name="Hibbett D.S."/>
            <person name="Nagy L.G."/>
        </authorList>
    </citation>
    <scope>NUCLEOTIDE SEQUENCE [LARGE SCALE GENOMIC DNA]</scope>
    <source>
        <strain evidence="11 12">SZMC22713</strain>
    </source>
</reference>
<dbReference type="Pfam" id="PF02076">
    <property type="entry name" value="STE3"/>
    <property type="match status" value="1"/>
</dbReference>
<dbReference type="GO" id="GO:0000750">
    <property type="term" value="P:pheromone-dependent signal transduction involved in conjugation with cellular fusion"/>
    <property type="evidence" value="ECO:0007669"/>
    <property type="project" value="TreeGrafter"/>
</dbReference>
<keyword evidence="6" id="KW-0297">G-protein coupled receptor</keyword>
<keyword evidence="3" id="KW-0589">Pheromone response</keyword>
<dbReference type="PANTHER" id="PTHR28097">
    <property type="entry name" value="PHEROMONE A FACTOR RECEPTOR"/>
    <property type="match status" value="1"/>
</dbReference>
<dbReference type="InterPro" id="IPR001499">
    <property type="entry name" value="GPCR_STE3"/>
</dbReference>
<evidence type="ECO:0000256" key="7">
    <source>
        <dbReference type="ARBA" id="ARBA00023136"/>
    </source>
</evidence>
<keyword evidence="9" id="KW-0807">Transducer</keyword>
<keyword evidence="8 11" id="KW-0675">Receptor</keyword>
<comment type="similarity">
    <text evidence="2">Belongs to the G-protein coupled receptor 4 family.</text>
</comment>
<dbReference type="Proteomes" id="UP000294933">
    <property type="component" value="Unassembled WGS sequence"/>
</dbReference>
<evidence type="ECO:0000256" key="6">
    <source>
        <dbReference type="ARBA" id="ARBA00023040"/>
    </source>
</evidence>
<feature type="transmembrane region" description="Helical" evidence="10">
    <location>
        <begin position="60"/>
        <end position="79"/>
    </location>
</feature>
<evidence type="ECO:0000256" key="8">
    <source>
        <dbReference type="ARBA" id="ARBA00023170"/>
    </source>
</evidence>
<dbReference type="GO" id="GO:0004932">
    <property type="term" value="F:mating-type factor pheromone receptor activity"/>
    <property type="evidence" value="ECO:0007669"/>
    <property type="project" value="InterPro"/>
</dbReference>
<evidence type="ECO:0000313" key="11">
    <source>
        <dbReference type="EMBL" id="TDL19562.1"/>
    </source>
</evidence>
<dbReference type="GO" id="GO:0005886">
    <property type="term" value="C:plasma membrane"/>
    <property type="evidence" value="ECO:0007669"/>
    <property type="project" value="TreeGrafter"/>
</dbReference>
<comment type="subcellular location">
    <subcellularLocation>
        <location evidence="1">Membrane</location>
        <topology evidence="1">Multi-pass membrane protein</topology>
    </subcellularLocation>
</comment>